<organism evidence="10 11">
    <name type="scientific">Soehngenia longivitae</name>
    <dbReference type="NCBI Taxonomy" id="2562294"/>
    <lineage>
        <taxon>Bacteria</taxon>
        <taxon>Bacillati</taxon>
        <taxon>Bacillota</taxon>
        <taxon>Tissierellia</taxon>
        <taxon>Tissierellales</taxon>
        <taxon>Tissierellaceae</taxon>
        <taxon>Soehngenia</taxon>
    </lineage>
</organism>
<keyword evidence="6" id="KW-0680">Restriction system</keyword>
<feature type="domain" description="DNA methylase adenine-specific" evidence="8">
    <location>
        <begin position="143"/>
        <end position="451"/>
    </location>
</feature>
<evidence type="ECO:0000256" key="1">
    <source>
        <dbReference type="ARBA" id="ARBA00006594"/>
    </source>
</evidence>
<gene>
    <name evidence="10" type="ORF">E4100_05110</name>
</gene>
<dbReference type="GO" id="GO:0008170">
    <property type="term" value="F:N-methyltransferase activity"/>
    <property type="evidence" value="ECO:0007669"/>
    <property type="project" value="InterPro"/>
</dbReference>
<dbReference type="InterPro" id="IPR002052">
    <property type="entry name" value="DNA_methylase_N6_adenine_CS"/>
</dbReference>
<evidence type="ECO:0000256" key="4">
    <source>
        <dbReference type="ARBA" id="ARBA00022679"/>
    </source>
</evidence>
<evidence type="ECO:0000259" key="8">
    <source>
        <dbReference type="Pfam" id="PF02384"/>
    </source>
</evidence>
<dbReference type="GO" id="GO:0009307">
    <property type="term" value="P:DNA restriction-modification system"/>
    <property type="evidence" value="ECO:0007669"/>
    <property type="project" value="UniProtKB-KW"/>
</dbReference>
<dbReference type="PROSITE" id="PS00092">
    <property type="entry name" value="N6_MTASE"/>
    <property type="match status" value="1"/>
</dbReference>
<evidence type="ECO:0000256" key="2">
    <source>
        <dbReference type="ARBA" id="ARBA00011900"/>
    </source>
</evidence>
<dbReference type="InterPro" id="IPR022749">
    <property type="entry name" value="D12N6_MeTrfase_N"/>
</dbReference>
<dbReference type="Gene3D" id="3.40.50.150">
    <property type="entry name" value="Vaccinia Virus protein VP39"/>
    <property type="match status" value="1"/>
</dbReference>
<comment type="similarity">
    <text evidence="1">Belongs to the N(4)/N(6)-methyltransferase family.</text>
</comment>
<dbReference type="Pfam" id="PF02384">
    <property type="entry name" value="N6_Mtase"/>
    <property type="match status" value="1"/>
</dbReference>
<evidence type="ECO:0000313" key="10">
    <source>
        <dbReference type="EMBL" id="TFZ40194.1"/>
    </source>
</evidence>
<name>A0A4Z0D5P9_9FIRM</name>
<reference evidence="10 11" key="1">
    <citation type="submission" date="2019-03" db="EMBL/GenBank/DDBJ databases">
        <title>Draft genome sequence data and analysis of a Fermenting Bacterium, Soehngenia longevitae strain 1933PT, isolated from petroleum reservoir in Azerbaijan.</title>
        <authorList>
            <person name="Grouzdev D.S."/>
            <person name="Bidzhieva S.K."/>
            <person name="Sokolova D.S."/>
            <person name="Tourova T.P."/>
            <person name="Poltaraus A.B."/>
            <person name="Nazina T.N."/>
        </authorList>
    </citation>
    <scope>NUCLEOTIDE SEQUENCE [LARGE SCALE GENOMIC DNA]</scope>
    <source>
        <strain evidence="10 11">1933P</strain>
    </source>
</reference>
<evidence type="ECO:0000313" key="11">
    <source>
        <dbReference type="Proteomes" id="UP000298381"/>
    </source>
</evidence>
<dbReference type="PANTHER" id="PTHR42933">
    <property type="entry name" value="SLR6095 PROTEIN"/>
    <property type="match status" value="1"/>
</dbReference>
<dbReference type="InterPro" id="IPR051537">
    <property type="entry name" value="DNA_Adenine_Mtase"/>
</dbReference>
<dbReference type="EMBL" id="SRIB01000006">
    <property type="protein sequence ID" value="TFZ40194.1"/>
    <property type="molecule type" value="Genomic_DNA"/>
</dbReference>
<dbReference type="InterPro" id="IPR029063">
    <property type="entry name" value="SAM-dependent_MTases_sf"/>
</dbReference>
<evidence type="ECO:0000256" key="7">
    <source>
        <dbReference type="ARBA" id="ARBA00047942"/>
    </source>
</evidence>
<feature type="domain" description="N6 adenine-specific DNA methyltransferase N-terminal" evidence="9">
    <location>
        <begin position="3"/>
        <end position="133"/>
    </location>
</feature>
<dbReference type="GO" id="GO:0009007">
    <property type="term" value="F:site-specific DNA-methyltransferase (adenine-specific) activity"/>
    <property type="evidence" value="ECO:0007669"/>
    <property type="project" value="UniProtKB-EC"/>
</dbReference>
<dbReference type="Gene3D" id="1.20.1260.30">
    <property type="match status" value="1"/>
</dbReference>
<dbReference type="EC" id="2.1.1.72" evidence="2"/>
<keyword evidence="4 10" id="KW-0808">Transferase</keyword>
<comment type="catalytic activity">
    <reaction evidence="7">
        <text>a 2'-deoxyadenosine in DNA + S-adenosyl-L-methionine = an N(6)-methyl-2'-deoxyadenosine in DNA + S-adenosyl-L-homocysteine + H(+)</text>
        <dbReference type="Rhea" id="RHEA:15197"/>
        <dbReference type="Rhea" id="RHEA-COMP:12418"/>
        <dbReference type="Rhea" id="RHEA-COMP:12419"/>
        <dbReference type="ChEBI" id="CHEBI:15378"/>
        <dbReference type="ChEBI" id="CHEBI:57856"/>
        <dbReference type="ChEBI" id="CHEBI:59789"/>
        <dbReference type="ChEBI" id="CHEBI:90615"/>
        <dbReference type="ChEBI" id="CHEBI:90616"/>
        <dbReference type="EC" id="2.1.1.72"/>
    </reaction>
</comment>
<keyword evidence="3 10" id="KW-0489">Methyltransferase</keyword>
<dbReference type="InterPro" id="IPR003356">
    <property type="entry name" value="DNA_methylase_A-5"/>
</dbReference>
<evidence type="ECO:0000256" key="5">
    <source>
        <dbReference type="ARBA" id="ARBA00022691"/>
    </source>
</evidence>
<dbReference type="Proteomes" id="UP000298381">
    <property type="component" value="Unassembled WGS sequence"/>
</dbReference>
<dbReference type="SUPFAM" id="SSF53335">
    <property type="entry name" value="S-adenosyl-L-methionine-dependent methyltransferases"/>
    <property type="match status" value="1"/>
</dbReference>
<keyword evidence="11" id="KW-1185">Reference proteome</keyword>
<proteinExistence type="inferred from homology"/>
<dbReference type="PRINTS" id="PR00507">
    <property type="entry name" value="N12N6MTFRASE"/>
</dbReference>
<dbReference type="Pfam" id="PF12161">
    <property type="entry name" value="HsdM_N"/>
    <property type="match status" value="1"/>
</dbReference>
<dbReference type="GO" id="GO:0032259">
    <property type="term" value="P:methylation"/>
    <property type="evidence" value="ECO:0007669"/>
    <property type="project" value="UniProtKB-KW"/>
</dbReference>
<dbReference type="CDD" id="cd02440">
    <property type="entry name" value="AdoMet_MTases"/>
    <property type="match status" value="1"/>
</dbReference>
<dbReference type="RefSeq" id="WP_135270967.1">
    <property type="nucleotide sequence ID" value="NZ_SRIB01000006.1"/>
</dbReference>
<dbReference type="PANTHER" id="PTHR42933:SF4">
    <property type="entry name" value="TYPE I RESTRICTION ENZYME ECOKI METHYLASE SUBUNIT"/>
    <property type="match status" value="1"/>
</dbReference>
<sequence length="489" mass="56508">MAISNFVKRIQDVMRNDSGVNGDAQRIEQIVWILFLKIYDAKEETWELLDDNYKSIIQEGLKWRDWAVDRKDGEALTGDGLLDFVNNTLFPTLKNLEIDETTPMRQVIVRNAFEDANNYQKDGVLLRQVINIIDEIDFTEYKERHEFGAIYESFLKDLQSAGNAGEFYTPRAVTDFMVKVVKPVLGDRIGDFACGTGGFLVSALNELDKQVGNSLENREIYNNSVFGIEKKALPHMLCVTNMLIHDIDDPNILHGNALEMDYKDMRKMEHFDVILMNPPYGGSEKDSVKANFPTVLRSSETADLFINVIMYRLKKNGRCAVIIPDGFLFGTDNGKFNIKKKLFSEFNVHTVVRMPHSVFAPYTSIRTNILFFDNTEPTKETWFYRVDMPEGYKNFSKTRPMKLEHFNDALNWWENRKEIEMDGFPKAKKYSIDEIVERSYNIELCGYPHQEEVIPEPMELIQEYQEKRASLNAEIDHVLEQITSMLGGN</sequence>
<evidence type="ECO:0000256" key="6">
    <source>
        <dbReference type="ARBA" id="ARBA00022747"/>
    </source>
</evidence>
<dbReference type="AlphaFoldDB" id="A0A4Z0D5P9"/>
<accession>A0A4Z0D5P9</accession>
<evidence type="ECO:0000259" key="9">
    <source>
        <dbReference type="Pfam" id="PF12161"/>
    </source>
</evidence>
<protein>
    <recommendedName>
        <fullName evidence="2">site-specific DNA-methyltransferase (adenine-specific)</fullName>
        <ecNumber evidence="2">2.1.1.72</ecNumber>
    </recommendedName>
</protein>
<keyword evidence="5" id="KW-0949">S-adenosyl-L-methionine</keyword>
<evidence type="ECO:0000256" key="3">
    <source>
        <dbReference type="ARBA" id="ARBA00022603"/>
    </source>
</evidence>
<dbReference type="OrthoDB" id="9814572at2"/>
<dbReference type="GO" id="GO:0003677">
    <property type="term" value="F:DNA binding"/>
    <property type="evidence" value="ECO:0007669"/>
    <property type="project" value="InterPro"/>
</dbReference>
<dbReference type="InterPro" id="IPR038333">
    <property type="entry name" value="T1MK-like_N_sf"/>
</dbReference>
<comment type="caution">
    <text evidence="10">The sequence shown here is derived from an EMBL/GenBank/DDBJ whole genome shotgun (WGS) entry which is preliminary data.</text>
</comment>